<name>A0A8I1ECL7_PSEPU</name>
<proteinExistence type="predicted"/>
<dbReference type="Proteomes" id="UP000637061">
    <property type="component" value="Unassembled WGS sequence"/>
</dbReference>
<organism evidence="1 2">
    <name type="scientific">Pseudomonas putida</name>
    <name type="common">Arthrobacter siderocapsulatus</name>
    <dbReference type="NCBI Taxonomy" id="303"/>
    <lineage>
        <taxon>Bacteria</taxon>
        <taxon>Pseudomonadati</taxon>
        <taxon>Pseudomonadota</taxon>
        <taxon>Gammaproteobacteria</taxon>
        <taxon>Pseudomonadales</taxon>
        <taxon>Pseudomonadaceae</taxon>
        <taxon>Pseudomonas</taxon>
    </lineage>
</organism>
<comment type="caution">
    <text evidence="1">The sequence shown here is derived from an EMBL/GenBank/DDBJ whole genome shotgun (WGS) entry which is preliminary data.</text>
</comment>
<dbReference type="AlphaFoldDB" id="A0A8I1ECL7"/>
<dbReference type="EMBL" id="JAEHTE010000002">
    <property type="protein sequence ID" value="MBI6883061.1"/>
    <property type="molecule type" value="Genomic_DNA"/>
</dbReference>
<protein>
    <submittedName>
        <fullName evidence="1">Uncharacterized protein</fullName>
    </submittedName>
</protein>
<evidence type="ECO:0000313" key="2">
    <source>
        <dbReference type="Proteomes" id="UP000637061"/>
    </source>
</evidence>
<reference evidence="1" key="1">
    <citation type="submission" date="2020-12" db="EMBL/GenBank/DDBJ databases">
        <title>Enhanced detection system for hospital associated transmission using whole genome sequencing surveillance.</title>
        <authorList>
            <person name="Harrison L.H."/>
            <person name="Van Tyne D."/>
            <person name="Marsh J.W."/>
            <person name="Griffith M.P."/>
            <person name="Snyder D.J."/>
            <person name="Cooper V.S."/>
            <person name="Mustapha M."/>
        </authorList>
    </citation>
    <scope>NUCLEOTIDE SEQUENCE</scope>
    <source>
        <strain evidence="1">PSB00042</strain>
    </source>
</reference>
<evidence type="ECO:0000313" key="1">
    <source>
        <dbReference type="EMBL" id="MBI6883061.1"/>
    </source>
</evidence>
<dbReference type="RefSeq" id="WP_198746675.1">
    <property type="nucleotide sequence ID" value="NZ_JAEHTE010000002.1"/>
</dbReference>
<sequence>MTRKVLTPETSPNHHTIGKNFKAWDGHTYYCDSWVENMGYWMTRVDAPDENKTDEHTEWRKNVSERAIGRTFHEI</sequence>
<gene>
    <name evidence="1" type="ORF">JEU22_03965</name>
</gene>
<accession>A0A8I1ECL7</accession>